<organism evidence="1">
    <name type="scientific">Rhizophora mucronata</name>
    <name type="common">Asiatic mangrove</name>
    <dbReference type="NCBI Taxonomy" id="61149"/>
    <lineage>
        <taxon>Eukaryota</taxon>
        <taxon>Viridiplantae</taxon>
        <taxon>Streptophyta</taxon>
        <taxon>Embryophyta</taxon>
        <taxon>Tracheophyta</taxon>
        <taxon>Spermatophyta</taxon>
        <taxon>Magnoliopsida</taxon>
        <taxon>eudicotyledons</taxon>
        <taxon>Gunneridae</taxon>
        <taxon>Pentapetalae</taxon>
        <taxon>rosids</taxon>
        <taxon>fabids</taxon>
        <taxon>Malpighiales</taxon>
        <taxon>Rhizophoraceae</taxon>
        <taxon>Rhizophora</taxon>
    </lineage>
</organism>
<dbReference type="AlphaFoldDB" id="A0A2P2N7D3"/>
<accession>A0A2P2N7D3</accession>
<evidence type="ECO:0000313" key="1">
    <source>
        <dbReference type="EMBL" id="MBX38417.1"/>
    </source>
</evidence>
<dbReference type="EMBL" id="GGEC01057933">
    <property type="protein sequence ID" value="MBX38417.1"/>
    <property type="molecule type" value="Transcribed_RNA"/>
</dbReference>
<reference evidence="1" key="1">
    <citation type="submission" date="2018-02" db="EMBL/GenBank/DDBJ databases">
        <title>Rhizophora mucronata_Transcriptome.</title>
        <authorList>
            <person name="Meera S.P."/>
            <person name="Sreeshan A."/>
            <person name="Augustine A."/>
        </authorList>
    </citation>
    <scope>NUCLEOTIDE SEQUENCE</scope>
    <source>
        <tissue evidence="1">Leaf</tissue>
    </source>
</reference>
<sequence length="35" mass="3968">MEFQSDLCWSVANSKEYICHSCTCIFSCSSFSPLL</sequence>
<protein>
    <submittedName>
        <fullName evidence="1">Uncharacterized protein</fullName>
    </submittedName>
</protein>
<name>A0A2P2N7D3_RHIMU</name>
<proteinExistence type="predicted"/>